<dbReference type="Pfam" id="PF13041">
    <property type="entry name" value="PPR_2"/>
    <property type="match status" value="5"/>
</dbReference>
<dbReference type="PANTHER" id="PTHR47447:SF17">
    <property type="entry name" value="OS12G0638900 PROTEIN"/>
    <property type="match status" value="1"/>
</dbReference>
<feature type="region of interest" description="Disordered" evidence="4">
    <location>
        <begin position="82"/>
        <end position="101"/>
    </location>
</feature>
<keyword evidence="6" id="KW-1185">Reference proteome</keyword>
<dbReference type="SUPFAM" id="SSF48452">
    <property type="entry name" value="TPR-like"/>
    <property type="match status" value="1"/>
</dbReference>
<feature type="compositionally biased region" description="Polar residues" evidence="4">
    <location>
        <begin position="515"/>
        <end position="525"/>
    </location>
</feature>
<feature type="repeat" description="PPR" evidence="3">
    <location>
        <begin position="873"/>
        <end position="907"/>
    </location>
</feature>
<dbReference type="NCBIfam" id="TIGR00756">
    <property type="entry name" value="PPR"/>
    <property type="match status" value="6"/>
</dbReference>
<name>A0AAV0NNZ7_9ROSI</name>
<dbReference type="AlphaFoldDB" id="A0AAV0NNZ7"/>
<gene>
    <name evidence="5" type="ORF">LITE_LOCUS34299</name>
</gene>
<reference evidence="5" key="1">
    <citation type="submission" date="2022-08" db="EMBL/GenBank/DDBJ databases">
        <authorList>
            <person name="Gutierrez-Valencia J."/>
        </authorList>
    </citation>
    <scope>NUCLEOTIDE SEQUENCE</scope>
</reference>
<feature type="region of interest" description="Disordered" evidence="4">
    <location>
        <begin position="339"/>
        <end position="365"/>
    </location>
</feature>
<accession>A0AAV0NNZ7</accession>
<dbReference type="PANTHER" id="PTHR47447">
    <property type="entry name" value="OS03G0856100 PROTEIN"/>
    <property type="match status" value="1"/>
</dbReference>
<organism evidence="5 6">
    <name type="scientific">Linum tenue</name>
    <dbReference type="NCBI Taxonomy" id="586396"/>
    <lineage>
        <taxon>Eukaryota</taxon>
        <taxon>Viridiplantae</taxon>
        <taxon>Streptophyta</taxon>
        <taxon>Embryophyta</taxon>
        <taxon>Tracheophyta</taxon>
        <taxon>Spermatophyta</taxon>
        <taxon>Magnoliopsida</taxon>
        <taxon>eudicotyledons</taxon>
        <taxon>Gunneridae</taxon>
        <taxon>Pentapetalae</taxon>
        <taxon>rosids</taxon>
        <taxon>fabids</taxon>
        <taxon>Malpighiales</taxon>
        <taxon>Linaceae</taxon>
        <taxon>Linum</taxon>
    </lineage>
</organism>
<dbReference type="Pfam" id="PF13812">
    <property type="entry name" value="PPR_3"/>
    <property type="match status" value="1"/>
</dbReference>
<feature type="region of interest" description="Disordered" evidence="4">
    <location>
        <begin position="487"/>
        <end position="525"/>
    </location>
</feature>
<dbReference type="EMBL" id="CAMGYJ010000008">
    <property type="protein sequence ID" value="CAI0460046.1"/>
    <property type="molecule type" value="Genomic_DNA"/>
</dbReference>
<dbReference type="Gene3D" id="1.25.40.10">
    <property type="entry name" value="Tetratricopeptide repeat domain"/>
    <property type="match status" value="4"/>
</dbReference>
<sequence>MARTQVRLLLWKRLKPCYSFSHLSSSPYALKPYSTSSAAVSLSSDLPKPSSLSARISFLSDQIDAIERERAEKHETLQNIRTWRRSKTDNQQLQNQELREEPSFRKPEVVVVTTVSSSHDEESDAGYGFDVSSSGSGVELGTVLHPWPEWIELMQRLALQNYFDHQSTEEDEMVESLGIDDGFEDVKASVEKNEKGIDFAKDFRTVQNAFVNFGKDRFDILRSLSRKDLQLLVGYGCPTADRRVVMSAKLLRKHVHLNEDDVCSSCSLRSSCGKAFLLTNKEEEAHTNDVLRVLLAYGSDRTNESVTNKPILEENSVKTVVRKLFHEIVKLSADPINPNLPPPVIKKPPPKVKQPPPPPKVQVGRDDIEMKKGDWRLKCDFMNFTKNTACLQCDAKSPKRELLPEERECPQCNLNYRRNMVCLHCDCKRPHEEFLENRMEERNREQKTRFEKDATRPEVSNAWNFNLNDDESDGADVAAFENADSVLNDHEPPMSAAPAQGGNFRDREMGARNPSRYSNSQPSRSGTGITLTHQIVHSTLLNCSSDLIALSFFIWSAKQPNHFHDRRAFDHMVGVVWRLSTKYHVKGIVRELENIGIATKAPTFLLLLRVYWCGGMYTMVLEAFKQMCYFGFTPNTFAYNVIVDISFRMGQTPVGMKALKDVPSPNFLSYNIALCHVCKSNDLVHIKDVLCRMVRKGYYPTAQTFETVLNCFCRVGNLGGAFQVLGLMVVLGASLSVMIWTKLIGGFFNLGEPVKAGFLFKKMVETGCSPNVVTYTTLFRGYVESGMVDGAFTVLTAMESGGLAPDLVLCNVLMHSLIKIGREDDAASVFVSMLKWNLVPDSFTMCSLLSTQGSSRNFLLWLKLLARFIMLDDPALYNSLIHCGCYAGYPFLAEWFYEDMVEKGFMPDNYSFAGLLRALCAQGRSDKAVNVYLGLLRTGHDLNAHVHTVIMVCLIQSGDFDRAIKLFREAVVQKYPLDDVSYTVVIRGLFERGRTEEAINLYDKMKSVNLSPNVHTYKVMLHGLSVRRDRERIEKLLEDIVEAKVLLDEEMQ</sequence>
<feature type="repeat" description="PPR" evidence="3">
    <location>
        <begin position="806"/>
        <end position="840"/>
    </location>
</feature>
<feature type="compositionally biased region" description="Pro residues" evidence="4">
    <location>
        <begin position="339"/>
        <end position="360"/>
    </location>
</feature>
<feature type="repeat" description="PPR" evidence="3">
    <location>
        <begin position="666"/>
        <end position="700"/>
    </location>
</feature>
<dbReference type="Gene3D" id="4.10.1060.10">
    <property type="entry name" value="Zinc finger, RanBP2-type"/>
    <property type="match status" value="1"/>
</dbReference>
<comment type="caution">
    <text evidence="5">The sequence shown here is derived from an EMBL/GenBank/DDBJ whole genome shotgun (WGS) entry which is preliminary data.</text>
</comment>
<evidence type="ECO:0008006" key="7">
    <source>
        <dbReference type="Google" id="ProtNLM"/>
    </source>
</evidence>
<feature type="repeat" description="PPR" evidence="3">
    <location>
        <begin position="771"/>
        <end position="805"/>
    </location>
</feature>
<evidence type="ECO:0000256" key="2">
    <source>
        <dbReference type="ARBA" id="ARBA00022737"/>
    </source>
</evidence>
<comment type="similarity">
    <text evidence="1">Belongs to the PPR family. P subfamily.</text>
</comment>
<protein>
    <recommendedName>
        <fullName evidence="7">Pentatricopeptide repeat-containing protein</fullName>
    </recommendedName>
</protein>
<evidence type="ECO:0000256" key="4">
    <source>
        <dbReference type="SAM" id="MobiDB-lite"/>
    </source>
</evidence>
<evidence type="ECO:0000313" key="5">
    <source>
        <dbReference type="EMBL" id="CAI0460046.1"/>
    </source>
</evidence>
<dbReference type="InterPro" id="IPR002885">
    <property type="entry name" value="PPR_rpt"/>
</dbReference>
<proteinExistence type="inferred from homology"/>
<feature type="repeat" description="PPR" evidence="3">
    <location>
        <begin position="736"/>
        <end position="770"/>
    </location>
</feature>
<evidence type="ECO:0000256" key="3">
    <source>
        <dbReference type="PROSITE-ProRule" id="PRU00708"/>
    </source>
</evidence>
<feature type="repeat" description="PPR" evidence="3">
    <location>
        <begin position="978"/>
        <end position="1012"/>
    </location>
</feature>
<dbReference type="PROSITE" id="PS51375">
    <property type="entry name" value="PPR"/>
    <property type="match status" value="7"/>
</dbReference>
<feature type="repeat" description="PPR" evidence="3">
    <location>
        <begin position="908"/>
        <end position="942"/>
    </location>
</feature>
<dbReference type="Proteomes" id="UP001154282">
    <property type="component" value="Unassembled WGS sequence"/>
</dbReference>
<dbReference type="InterPro" id="IPR011990">
    <property type="entry name" value="TPR-like_helical_dom_sf"/>
</dbReference>
<evidence type="ECO:0000256" key="1">
    <source>
        <dbReference type="ARBA" id="ARBA00007626"/>
    </source>
</evidence>
<keyword evidence="2" id="KW-0677">Repeat</keyword>
<evidence type="ECO:0000313" key="6">
    <source>
        <dbReference type="Proteomes" id="UP001154282"/>
    </source>
</evidence>